<dbReference type="Proteomes" id="UP001230915">
    <property type="component" value="Unassembled WGS sequence"/>
</dbReference>
<dbReference type="PANTHER" id="PTHR43630:SF2">
    <property type="entry name" value="GLYCOSYLTRANSFERASE"/>
    <property type="match status" value="1"/>
</dbReference>
<dbReference type="Gene3D" id="3.40.50.12580">
    <property type="match status" value="1"/>
</dbReference>
<dbReference type="Gene3D" id="3.90.550.10">
    <property type="entry name" value="Spore Coat Polysaccharide Biosynthesis Protein SpsA, Chain A"/>
    <property type="match status" value="1"/>
</dbReference>
<dbReference type="EC" id="2.4.-.-" evidence="3"/>
<dbReference type="Pfam" id="PF04464">
    <property type="entry name" value="Glyphos_transf"/>
    <property type="match status" value="1"/>
</dbReference>
<dbReference type="SUPFAM" id="SSF53756">
    <property type="entry name" value="UDP-Glycosyltransferase/glycogen phosphorylase"/>
    <property type="match status" value="1"/>
</dbReference>
<gene>
    <name evidence="3" type="ORF">RBU60_04735</name>
</gene>
<proteinExistence type="inferred from homology"/>
<evidence type="ECO:0000256" key="1">
    <source>
        <dbReference type="ARBA" id="ARBA00038494"/>
    </source>
</evidence>
<accession>A0ABU1A2E5</accession>
<dbReference type="PANTHER" id="PTHR43630">
    <property type="entry name" value="POLY-BETA-1,6-N-ACETYL-D-GLUCOSAMINE SYNTHASE"/>
    <property type="match status" value="1"/>
</dbReference>
<comment type="similarity">
    <text evidence="1">Belongs to the glycosyltransferase 2 family. WaaE/KdtX subfamily.</text>
</comment>
<dbReference type="InterPro" id="IPR029044">
    <property type="entry name" value="Nucleotide-diphossugar_trans"/>
</dbReference>
<evidence type="ECO:0000313" key="3">
    <source>
        <dbReference type="EMBL" id="MDQ7916871.1"/>
    </source>
</evidence>
<name>A0ABU1A2E5_9FLAO</name>
<keyword evidence="3" id="KW-0808">Transferase</keyword>
<organism evidence="3 4">
    <name type="scientific">Mesonia profundi</name>
    <dbReference type="NCBI Taxonomy" id="3070998"/>
    <lineage>
        <taxon>Bacteria</taxon>
        <taxon>Pseudomonadati</taxon>
        <taxon>Bacteroidota</taxon>
        <taxon>Flavobacteriia</taxon>
        <taxon>Flavobacteriales</taxon>
        <taxon>Flavobacteriaceae</taxon>
        <taxon>Mesonia</taxon>
    </lineage>
</organism>
<keyword evidence="3" id="KW-0328">Glycosyltransferase</keyword>
<dbReference type="RefSeq" id="WP_308863533.1">
    <property type="nucleotide sequence ID" value="NZ_JAVHUL010000008.1"/>
</dbReference>
<reference evidence="3 4" key="1">
    <citation type="submission" date="2023-08" db="EMBL/GenBank/DDBJ databases">
        <title>Mesonia sp. MT50, isolated from deep-sea sediment of the Mariana Trench.</title>
        <authorList>
            <person name="Fu H."/>
        </authorList>
    </citation>
    <scope>NUCLEOTIDE SEQUENCE [LARGE SCALE GENOMIC DNA]</scope>
    <source>
        <strain evidence="3 4">MT50</strain>
    </source>
</reference>
<protein>
    <submittedName>
        <fullName evidence="3">Glycosyltransferase</fullName>
        <ecNumber evidence="3">2.4.-.-</ecNumber>
    </submittedName>
</protein>
<feature type="domain" description="Glycosyltransferase 2-like" evidence="2">
    <location>
        <begin position="370"/>
        <end position="480"/>
    </location>
</feature>
<dbReference type="InterPro" id="IPR007554">
    <property type="entry name" value="Glycerophosphate_synth"/>
</dbReference>
<dbReference type="SUPFAM" id="SSF53448">
    <property type="entry name" value="Nucleotide-diphospho-sugar transferases"/>
    <property type="match status" value="1"/>
</dbReference>
<dbReference type="CDD" id="cd02511">
    <property type="entry name" value="Beta4Glucosyltransferase"/>
    <property type="match status" value="1"/>
</dbReference>
<dbReference type="Pfam" id="PF00535">
    <property type="entry name" value="Glycos_transf_2"/>
    <property type="match status" value="1"/>
</dbReference>
<evidence type="ECO:0000259" key="2">
    <source>
        <dbReference type="Pfam" id="PF00535"/>
    </source>
</evidence>
<sequence length="616" mass="72085">MKYKFLIYISYSYAVPIGIPLEKEILKRGEEVFWFSDLPEGRKAIEEAGRTNLLNIEEAVAYEPHIVLTATDDVADFLSGIKVQVFHGFFSQKRPEHNTFAHFRIRGFFDLYCTQGPSTTEVFKQLAKKYKYFEVKETGWSKVDGLFPVTTEEVEHKERPQIMIASTFTERLSLAYHQDVFLKIQELAATGRYDFAMVLHPKLPEHIKEKWKSLDGEYFNYYNTTNLVPIIQKSDLLFSDTTSVIQEFMLQKKPVVTFKHTFQHDYLIHVDQASKIEEAISYGLSRPKKIMEKLATFIDNLHPYNDGKSSERIMDASIEFLNKDKSGLKRKPLNFIRKIKIRNRLNYFTLKSYRKAPNFTKPTHLEKITAIIPVGNEIHNIEEVIASVNFADEILVVDSFSTDGTYEKAKSLATRVIQREYGYSASQKNWAIPQAAHKWIILVDADERVTVPLKHEILSVLANPPKDDTVGYWIGRKNHFMGEHVKYSGWKNDKVIRLFKRDFCKYEDKNVHEEIIPNGKVGRLKSKFYHDTYISLDLYLEKMNKYAWWQAKDYDKKTGKLTAFHFILKPLYSFTKHYFIQGGFRDGVVGITISYIQGYTVFMRYAKLWLLRRNRR</sequence>
<dbReference type="InterPro" id="IPR043148">
    <property type="entry name" value="TagF_C"/>
</dbReference>
<keyword evidence="4" id="KW-1185">Reference proteome</keyword>
<dbReference type="EMBL" id="JAVHUL010000008">
    <property type="protein sequence ID" value="MDQ7916871.1"/>
    <property type="molecule type" value="Genomic_DNA"/>
</dbReference>
<dbReference type="InterPro" id="IPR001173">
    <property type="entry name" value="Glyco_trans_2-like"/>
</dbReference>
<dbReference type="GO" id="GO:0016757">
    <property type="term" value="F:glycosyltransferase activity"/>
    <property type="evidence" value="ECO:0007669"/>
    <property type="project" value="UniProtKB-KW"/>
</dbReference>
<evidence type="ECO:0000313" key="4">
    <source>
        <dbReference type="Proteomes" id="UP001230915"/>
    </source>
</evidence>
<comment type="caution">
    <text evidence="3">The sequence shown here is derived from an EMBL/GenBank/DDBJ whole genome shotgun (WGS) entry which is preliminary data.</text>
</comment>